<gene>
    <name evidence="2" type="ORF">QUC21_17715</name>
</gene>
<dbReference type="RefSeq" id="WP_028353783.1">
    <property type="nucleotide sequence ID" value="NZ_JAUDJE010000016.1"/>
</dbReference>
<evidence type="ECO:0000256" key="1">
    <source>
        <dbReference type="SAM" id="MobiDB-lite"/>
    </source>
</evidence>
<proteinExistence type="predicted"/>
<dbReference type="SUPFAM" id="SSF63829">
    <property type="entry name" value="Calcium-dependent phosphotriesterase"/>
    <property type="match status" value="1"/>
</dbReference>
<feature type="region of interest" description="Disordered" evidence="1">
    <location>
        <begin position="50"/>
        <end position="77"/>
    </location>
</feature>
<dbReference type="InterPro" id="IPR006311">
    <property type="entry name" value="TAT_signal"/>
</dbReference>
<dbReference type="PANTHER" id="PTHR35399">
    <property type="entry name" value="SLR8030 PROTEIN"/>
    <property type="match status" value="1"/>
</dbReference>
<organism evidence="2 3">
    <name type="scientific">Bordetella petrii</name>
    <dbReference type="NCBI Taxonomy" id="94624"/>
    <lineage>
        <taxon>Bacteria</taxon>
        <taxon>Pseudomonadati</taxon>
        <taxon>Pseudomonadota</taxon>
        <taxon>Betaproteobacteria</taxon>
        <taxon>Burkholderiales</taxon>
        <taxon>Alcaligenaceae</taxon>
        <taxon>Bordetella</taxon>
    </lineage>
</organism>
<protein>
    <submittedName>
        <fullName evidence="2">PhoX family phosphatase</fullName>
    </submittedName>
</protein>
<dbReference type="InterPro" id="IPR011042">
    <property type="entry name" value="6-blade_b-propeller_TolB-like"/>
</dbReference>
<comment type="caution">
    <text evidence="2">The sequence shown here is derived from an EMBL/GenBank/DDBJ whole genome shotgun (WGS) entry which is preliminary data.</text>
</comment>
<dbReference type="Gene3D" id="2.120.10.30">
    <property type="entry name" value="TolB, C-terminal domain"/>
    <property type="match status" value="1"/>
</dbReference>
<sequence length="695" mass="75538">MTDHDDIPSNPTATAHFNDIVRRALSRRGFLKAGLGAGAVGFMGTSLTACGSGSDDDDDDAGPGNGGNPPPQPVNMGFKAVPISVADTVTVPEGYAWAVINRWGDKLHANSPAFRADAGNTGDEQALQIGYNHDGMHFFPIDGTNSTSGSSDEGLMVTNHEYITPHYFFPLGVEPGNAEWTLDWVRKSQHAQGVSVIHMRRNGNQWEPVLDSPFNRSINGTTAMQLVGPAAGSRLTRTNADATGTRVFGTFGNCGNGYTLWNTYLTCEENFTDYFGVGTKDAATVDYPDAEFQAHMERYKGSGKTSSSSYRWDTHDTRFDWSEEPNEYNRFGWVVEIDPFDPNSTPKKLTALGRFKHENAAMSLADDGRVVVYMGDDQVSEYVYKFVSDGKYDPATPALNRLLLDRGTLYVARFLAGDTEGDAMGTGEWVPLKLDTPALAGGTLGDLFNQDMGELLVKTRQAADAVGATPMDRPEWVAVHPATREVYVTMTNNSSRGSGKARYPGGPNHPDADEANPRVDNIYGQIVRWREQDGNPTALSFEWDIFVLAGNPTLYDKTDPRSGSDNVTVDNTFNSPDGLAFDPRGLLWIETDGNYSNADEYAGQGHNQMLVANPATREIRRFMTGPVGCEVTGITWTPDQKFLFINIQHPGEGPGVASAQADPLQASTWPDGAQASRPRPATVVIWKEDGGIIGT</sequence>
<dbReference type="PROSITE" id="PS51318">
    <property type="entry name" value="TAT"/>
    <property type="match status" value="1"/>
</dbReference>
<dbReference type="Proteomes" id="UP001175604">
    <property type="component" value="Unassembled WGS sequence"/>
</dbReference>
<evidence type="ECO:0000313" key="2">
    <source>
        <dbReference type="EMBL" id="MDM9560879.1"/>
    </source>
</evidence>
<evidence type="ECO:0000313" key="3">
    <source>
        <dbReference type="Proteomes" id="UP001175604"/>
    </source>
</evidence>
<dbReference type="Pfam" id="PF05787">
    <property type="entry name" value="PhoX"/>
    <property type="match status" value="1"/>
</dbReference>
<dbReference type="EMBL" id="JAUDJE010000016">
    <property type="protein sequence ID" value="MDM9560879.1"/>
    <property type="molecule type" value="Genomic_DNA"/>
</dbReference>
<feature type="region of interest" description="Disordered" evidence="1">
    <location>
        <begin position="492"/>
        <end position="517"/>
    </location>
</feature>
<dbReference type="InterPro" id="IPR008557">
    <property type="entry name" value="PhoX"/>
</dbReference>
<accession>A0ABT7W6R1</accession>
<dbReference type="PANTHER" id="PTHR35399:SF2">
    <property type="entry name" value="DUF839 DOMAIN-CONTAINING PROTEIN"/>
    <property type="match status" value="1"/>
</dbReference>
<keyword evidence="3" id="KW-1185">Reference proteome</keyword>
<name>A0ABT7W6R1_9BORD</name>
<reference evidence="2" key="1">
    <citation type="submission" date="2023-06" db="EMBL/GenBank/DDBJ databases">
        <title>full genome analysis of Phenantherene degrader P3.</title>
        <authorList>
            <person name="Akbar A."/>
            <person name="Rahmeh R."/>
            <person name="Kishk M."/>
        </authorList>
    </citation>
    <scope>NUCLEOTIDE SEQUENCE</scope>
    <source>
        <strain evidence="2">P3</strain>
    </source>
</reference>